<dbReference type="PANTHER" id="PTHR43280">
    <property type="entry name" value="ARAC-FAMILY TRANSCRIPTIONAL REGULATOR"/>
    <property type="match status" value="1"/>
</dbReference>
<name>A0A2A6KJG5_9HYPH</name>
<dbReference type="Pfam" id="PF12833">
    <property type="entry name" value="HTH_18"/>
    <property type="match status" value="1"/>
</dbReference>
<keyword evidence="1" id="KW-0805">Transcription regulation</keyword>
<gene>
    <name evidence="6" type="ORF">CO674_05610</name>
    <name evidence="5" type="ORF">RJJ65_21440</name>
</gene>
<dbReference type="SMART" id="SM00342">
    <property type="entry name" value="HTH_ARAC"/>
    <property type="match status" value="1"/>
</dbReference>
<keyword evidence="3" id="KW-0804">Transcription</keyword>
<evidence type="ECO:0000313" key="6">
    <source>
        <dbReference type="EMBL" id="PDT24813.1"/>
    </source>
</evidence>
<dbReference type="EMBL" id="NWSY01000003">
    <property type="protein sequence ID" value="PDT24813.1"/>
    <property type="molecule type" value="Genomic_DNA"/>
</dbReference>
<reference evidence="5" key="2">
    <citation type="submission" date="2023-04" db="EMBL/GenBank/DDBJ databases">
        <title>Genomic characterization of faba bean (Vicia faba) microsymbionts in Mexican soils.</title>
        <authorList>
            <person name="Rivera Orduna F.N."/>
            <person name="Guevara-Luna J."/>
            <person name="Yan J."/>
            <person name="Arroyo-Herrera I."/>
            <person name="Li Y."/>
            <person name="Vasquez-Murrieta M.S."/>
            <person name="Wang E.T."/>
        </authorList>
    </citation>
    <scope>NUCLEOTIDE SEQUENCE</scope>
    <source>
        <strain evidence="5">CH26</strain>
    </source>
</reference>
<accession>A0A2A6KJG5</accession>
<dbReference type="PANTHER" id="PTHR43280:SF32">
    <property type="entry name" value="TRANSCRIPTIONAL REGULATORY PROTEIN"/>
    <property type="match status" value="1"/>
</dbReference>
<dbReference type="GO" id="GO:0003700">
    <property type="term" value="F:DNA-binding transcription factor activity"/>
    <property type="evidence" value="ECO:0007669"/>
    <property type="project" value="InterPro"/>
</dbReference>
<dbReference type="InterPro" id="IPR003313">
    <property type="entry name" value="AraC-bd"/>
</dbReference>
<reference evidence="6 7" key="1">
    <citation type="submission" date="2017-09" db="EMBL/GenBank/DDBJ databases">
        <title>Comparative genomics of rhizobia isolated from Phaseolus vulgaris in China.</title>
        <authorList>
            <person name="Tong W."/>
        </authorList>
    </citation>
    <scope>NUCLEOTIDE SEQUENCE [LARGE SCALE GENOMIC DNA]</scope>
    <source>
        <strain evidence="6 7">FH14</strain>
    </source>
</reference>
<feature type="domain" description="HTH araC/xylS-type" evidence="4">
    <location>
        <begin position="190"/>
        <end position="288"/>
    </location>
</feature>
<dbReference type="GO" id="GO:0043565">
    <property type="term" value="F:sequence-specific DNA binding"/>
    <property type="evidence" value="ECO:0007669"/>
    <property type="project" value="InterPro"/>
</dbReference>
<comment type="caution">
    <text evidence="5">The sequence shown here is derived from an EMBL/GenBank/DDBJ whole genome shotgun (WGS) entry which is preliminary data.</text>
</comment>
<evidence type="ECO:0000256" key="2">
    <source>
        <dbReference type="ARBA" id="ARBA00023125"/>
    </source>
</evidence>
<sequence>MRRHVPTYELYGENTGRGPDFWLHCETIRSRSSLHQWEIRLHRHESFFQILYIESGSGDAIFGDESHAIRPPAIITVPPGLNHGFRFSRDIDGLVITILRSHLSHPLGDRSQLGEWLTTPHLTSLDPGNAAAAYVMQTLRRLGDEFENRRSGRNEMLGAYVALALRLTARISHQGNSDELASNENDRRLEMLDELLQQHFRSHKPASFYARELGISPTHLTRIVRTMTGSTPHELIAGKLIEEAKRQLVFTLGSVQEIGFRLGFADPAYFSRFFLKYTGETPRVWRMKEKIRLEGA</sequence>
<organism evidence="5 8">
    <name type="scientific">Rhizobium hidalgonense</name>
    <dbReference type="NCBI Taxonomy" id="1538159"/>
    <lineage>
        <taxon>Bacteria</taxon>
        <taxon>Pseudomonadati</taxon>
        <taxon>Pseudomonadota</taxon>
        <taxon>Alphaproteobacteria</taxon>
        <taxon>Hyphomicrobiales</taxon>
        <taxon>Rhizobiaceae</taxon>
        <taxon>Rhizobium/Agrobacterium group</taxon>
        <taxon>Rhizobium</taxon>
    </lineage>
</organism>
<evidence type="ECO:0000259" key="4">
    <source>
        <dbReference type="PROSITE" id="PS01124"/>
    </source>
</evidence>
<dbReference type="SUPFAM" id="SSF51182">
    <property type="entry name" value="RmlC-like cupins"/>
    <property type="match status" value="1"/>
</dbReference>
<dbReference type="InterPro" id="IPR047264">
    <property type="entry name" value="Cupin_HpaA-like_N"/>
</dbReference>
<dbReference type="Proteomes" id="UP000219914">
    <property type="component" value="Unassembled WGS sequence"/>
</dbReference>
<evidence type="ECO:0000313" key="8">
    <source>
        <dbReference type="Proteomes" id="UP001268610"/>
    </source>
</evidence>
<dbReference type="Pfam" id="PF02311">
    <property type="entry name" value="AraC_binding"/>
    <property type="match status" value="1"/>
</dbReference>
<dbReference type="PROSITE" id="PS01124">
    <property type="entry name" value="HTH_ARAC_FAMILY_2"/>
    <property type="match status" value="1"/>
</dbReference>
<dbReference type="Proteomes" id="UP001268610">
    <property type="component" value="Unassembled WGS sequence"/>
</dbReference>
<dbReference type="CDD" id="cd06999">
    <property type="entry name" value="cupin_HpaA-like_N"/>
    <property type="match status" value="1"/>
</dbReference>
<proteinExistence type="predicted"/>
<dbReference type="InterPro" id="IPR009057">
    <property type="entry name" value="Homeodomain-like_sf"/>
</dbReference>
<evidence type="ECO:0000313" key="5">
    <source>
        <dbReference type="EMBL" id="MDR9775167.1"/>
    </source>
</evidence>
<dbReference type="SUPFAM" id="SSF46689">
    <property type="entry name" value="Homeodomain-like"/>
    <property type="match status" value="2"/>
</dbReference>
<dbReference type="EMBL" id="JAVLSF010000013">
    <property type="protein sequence ID" value="MDR9775167.1"/>
    <property type="molecule type" value="Genomic_DNA"/>
</dbReference>
<evidence type="ECO:0000313" key="7">
    <source>
        <dbReference type="Proteomes" id="UP000219914"/>
    </source>
</evidence>
<evidence type="ECO:0000256" key="3">
    <source>
        <dbReference type="ARBA" id="ARBA00023163"/>
    </source>
</evidence>
<dbReference type="InterPro" id="IPR011051">
    <property type="entry name" value="RmlC_Cupin_sf"/>
</dbReference>
<dbReference type="RefSeq" id="WP_003566257.1">
    <property type="nucleotide sequence ID" value="NZ_CP054027.1"/>
</dbReference>
<dbReference type="InterPro" id="IPR018060">
    <property type="entry name" value="HTH_AraC"/>
</dbReference>
<dbReference type="InterPro" id="IPR014710">
    <property type="entry name" value="RmlC-like_jellyroll"/>
</dbReference>
<dbReference type="Gene3D" id="2.60.120.10">
    <property type="entry name" value="Jelly Rolls"/>
    <property type="match status" value="1"/>
</dbReference>
<dbReference type="AlphaFoldDB" id="A0A2A6KJG5"/>
<keyword evidence="2" id="KW-0238">DNA-binding</keyword>
<evidence type="ECO:0000256" key="1">
    <source>
        <dbReference type="ARBA" id="ARBA00023015"/>
    </source>
</evidence>
<protein>
    <submittedName>
        <fullName evidence="6">AraC family transcriptional regulator</fullName>
    </submittedName>
    <submittedName>
        <fullName evidence="5">Helix-turn-helix domain-containing protein</fullName>
    </submittedName>
</protein>
<dbReference type="Gene3D" id="1.10.10.60">
    <property type="entry name" value="Homeodomain-like"/>
    <property type="match status" value="1"/>
</dbReference>
<keyword evidence="7" id="KW-1185">Reference proteome</keyword>